<proteinExistence type="predicted"/>
<feature type="coiled-coil region" evidence="1">
    <location>
        <begin position="379"/>
        <end position="441"/>
    </location>
</feature>
<organism evidence="2 3">
    <name type="scientific">Roseateles aquae</name>
    <dbReference type="NCBI Taxonomy" id="3077235"/>
    <lineage>
        <taxon>Bacteria</taxon>
        <taxon>Pseudomonadati</taxon>
        <taxon>Pseudomonadota</taxon>
        <taxon>Betaproteobacteria</taxon>
        <taxon>Burkholderiales</taxon>
        <taxon>Sphaerotilaceae</taxon>
        <taxon>Roseateles</taxon>
    </lineage>
</organism>
<dbReference type="Proteomes" id="UP001246372">
    <property type="component" value="Unassembled WGS sequence"/>
</dbReference>
<dbReference type="EMBL" id="JAVXZY010000002">
    <property type="protein sequence ID" value="MDT8998938.1"/>
    <property type="molecule type" value="Genomic_DNA"/>
</dbReference>
<dbReference type="RefSeq" id="WP_315649432.1">
    <property type="nucleotide sequence ID" value="NZ_JAVXZY010000002.1"/>
</dbReference>
<comment type="caution">
    <text evidence="2">The sequence shown here is derived from an EMBL/GenBank/DDBJ whole genome shotgun (WGS) entry which is preliminary data.</text>
</comment>
<sequence>MKRRAGETRPAADGPVEQLLVQLRHSMIGWQEIDGPQRIAEIRAFGPTAAEHLELEALGQFFSLTDDREFAQQQLQYAKDLQEAANQLGAVKAEAAAWRLMHGLQTMLKMHQAALHSAGTAATLYRSCGETMLAHVMTMSRMNVFFQLELYQEQLDTTLRLMDEADDLAPPFLHRAINSAAGACYCLAYECQEESQHQHWLQQSKQYQQRALRLAAEHELLLLGTMSRLNLSVVHAMLGEVADAREQIAALDQADSPIAGRPGWQAWRRLSVCITDAQDHGVPLEQSWPALLQLAQDLGQEALNDSAAREACLHAIVRIGPRRGQAADAFRASQQLLMLQRQHRRSLSHALGDTIGAVMAQPQLLEQHQLLVEKGSVLEQALAQRNAELSSALAKLQTEAAIRQSAEAALQRAHAELEQQVQQRSAELHQATRTLMQQEKQLSLSRLVAASAAEMSEPLNRAHEAAAQVLAHRSPLEQALAGVAMRRSELEQLLDSLDGAGAVTDAALERVAQLVQRFKALDGQA</sequence>
<evidence type="ECO:0000313" key="3">
    <source>
        <dbReference type="Proteomes" id="UP001246372"/>
    </source>
</evidence>
<evidence type="ECO:0000256" key="1">
    <source>
        <dbReference type="SAM" id="Coils"/>
    </source>
</evidence>
<gene>
    <name evidence="2" type="ORF">RQP53_06620</name>
</gene>
<accession>A0ABU3P8X0</accession>
<protein>
    <submittedName>
        <fullName evidence="2">Uncharacterized protein</fullName>
    </submittedName>
</protein>
<evidence type="ECO:0000313" key="2">
    <source>
        <dbReference type="EMBL" id="MDT8998938.1"/>
    </source>
</evidence>
<reference evidence="2" key="1">
    <citation type="submission" date="2023-09" db="EMBL/GenBank/DDBJ databases">
        <title>Paucibacter sp. APW11 Genome sequencing and assembly.</title>
        <authorList>
            <person name="Kim I."/>
        </authorList>
    </citation>
    <scope>NUCLEOTIDE SEQUENCE</scope>
    <source>
        <strain evidence="2">APW11</strain>
    </source>
</reference>
<name>A0ABU3P8X0_9BURK</name>
<keyword evidence="1" id="KW-0175">Coiled coil</keyword>
<keyword evidence="3" id="KW-1185">Reference proteome</keyword>